<dbReference type="NCBIfam" id="TIGR00215">
    <property type="entry name" value="lpxB"/>
    <property type="match status" value="1"/>
</dbReference>
<evidence type="ECO:0000256" key="4">
    <source>
        <dbReference type="ARBA" id="ARBA00020902"/>
    </source>
</evidence>
<keyword evidence="5" id="KW-0444">Lipid biosynthesis</keyword>
<comment type="function">
    <text evidence="1">Condensation of UDP-2,3-diacylglucosamine and 2,3-diacylglucosamine-1-phosphate to form lipid A disaccharide, a precursor of lipid A, a phosphorylated glycolipid that anchors the lipopolysaccharide to the outer membrane of the cell.</text>
</comment>
<evidence type="ECO:0000256" key="6">
    <source>
        <dbReference type="ARBA" id="ARBA00022556"/>
    </source>
</evidence>
<dbReference type="SUPFAM" id="SSF53756">
    <property type="entry name" value="UDP-Glycosyltransferase/glycogen phosphorylase"/>
    <property type="match status" value="1"/>
</dbReference>
<comment type="catalytic activity">
    <reaction evidence="10">
        <text>a lipid X + a UDP-2-N,3-O-bis[(3R)-3-hydroxyacyl]-alpha-D-glucosamine = a lipid A disaccharide + UDP + H(+)</text>
        <dbReference type="Rhea" id="RHEA:67828"/>
        <dbReference type="ChEBI" id="CHEBI:15378"/>
        <dbReference type="ChEBI" id="CHEBI:58223"/>
        <dbReference type="ChEBI" id="CHEBI:137748"/>
        <dbReference type="ChEBI" id="CHEBI:176338"/>
        <dbReference type="ChEBI" id="CHEBI:176343"/>
        <dbReference type="EC" id="2.4.1.182"/>
    </reaction>
</comment>
<sequence>MTRPLDVFLVTGEHSGDQLGFKLMAALKDLTEGQVTFRGVGGPRMIDEGMESLFPMEDIAVMGFAPVIRRLPLLLRRIRETARAVTDRPPDVLVIIDSPDFTHRVARRARARLPALPVVDYVSPTVWAWRSGRARTMREYVDHVLALLPFEPEAHRRLGGPACTYVGHPLVERLAEFRPHAGERPPITDGARLLLLPGSRASVLERHMPLFGEVLARLPEAPRDLVIPTMPRLEAEVARLSSDWPQRPRIVTGEPAKLEAFRTSNAALAASGTVTLELAVSGVPMIGVYRTDRLTDVLRRFVKIEARHILLPNLILDDRVIPEFVADDAEPAAIARALGSLLTDSPERQAQMRGLARLDERMRVEEPPSVLAARIVKAVAEKPA</sequence>
<keyword evidence="13" id="KW-1185">Reference proteome</keyword>
<evidence type="ECO:0000256" key="9">
    <source>
        <dbReference type="ARBA" id="ARBA00023098"/>
    </source>
</evidence>
<keyword evidence="7 12" id="KW-0328">Glycosyltransferase</keyword>
<evidence type="ECO:0000256" key="7">
    <source>
        <dbReference type="ARBA" id="ARBA00022676"/>
    </source>
</evidence>
<keyword evidence="8 12" id="KW-0808">Transferase</keyword>
<comment type="caution">
    <text evidence="12">The sequence shown here is derived from an EMBL/GenBank/DDBJ whole genome shotgun (WGS) entry which is preliminary data.</text>
</comment>
<dbReference type="PANTHER" id="PTHR30372">
    <property type="entry name" value="LIPID-A-DISACCHARIDE SYNTHASE"/>
    <property type="match status" value="1"/>
</dbReference>
<evidence type="ECO:0000313" key="13">
    <source>
        <dbReference type="Proteomes" id="UP001274321"/>
    </source>
</evidence>
<dbReference type="EC" id="2.4.1.182" evidence="3 11"/>
<dbReference type="PANTHER" id="PTHR30372:SF4">
    <property type="entry name" value="LIPID-A-DISACCHARIDE SYNTHASE, MITOCHONDRIAL-RELATED"/>
    <property type="match status" value="1"/>
</dbReference>
<dbReference type="GO" id="GO:0008915">
    <property type="term" value="F:lipid-A-disaccharide synthase activity"/>
    <property type="evidence" value="ECO:0007669"/>
    <property type="project" value="UniProtKB-EC"/>
</dbReference>
<keyword evidence="6" id="KW-0441">Lipid A biosynthesis</keyword>
<dbReference type="InterPro" id="IPR003835">
    <property type="entry name" value="Glyco_trans_19"/>
</dbReference>
<evidence type="ECO:0000256" key="1">
    <source>
        <dbReference type="ARBA" id="ARBA00002056"/>
    </source>
</evidence>
<dbReference type="Pfam" id="PF02684">
    <property type="entry name" value="LpxB"/>
    <property type="match status" value="1"/>
</dbReference>
<evidence type="ECO:0000256" key="8">
    <source>
        <dbReference type="ARBA" id="ARBA00022679"/>
    </source>
</evidence>
<organism evidence="12 13">
    <name type="scientific">Terrihabitans rhizophilus</name>
    <dbReference type="NCBI Taxonomy" id="3092662"/>
    <lineage>
        <taxon>Bacteria</taxon>
        <taxon>Pseudomonadati</taxon>
        <taxon>Pseudomonadota</taxon>
        <taxon>Alphaproteobacteria</taxon>
        <taxon>Hyphomicrobiales</taxon>
        <taxon>Terrihabitans</taxon>
    </lineage>
</organism>
<evidence type="ECO:0000256" key="11">
    <source>
        <dbReference type="NCBIfam" id="TIGR00215"/>
    </source>
</evidence>
<evidence type="ECO:0000256" key="10">
    <source>
        <dbReference type="ARBA" id="ARBA00048975"/>
    </source>
</evidence>
<accession>A0ABU4RKU9</accession>
<keyword evidence="9" id="KW-0443">Lipid metabolism</keyword>
<name>A0ABU4RKU9_9HYPH</name>
<evidence type="ECO:0000256" key="5">
    <source>
        <dbReference type="ARBA" id="ARBA00022516"/>
    </source>
</evidence>
<evidence type="ECO:0000313" key="12">
    <source>
        <dbReference type="EMBL" id="MDX6805462.1"/>
    </source>
</evidence>
<comment type="similarity">
    <text evidence="2">Belongs to the LpxB family.</text>
</comment>
<reference evidence="12 13" key="1">
    <citation type="submission" date="2023-11" db="EMBL/GenBank/DDBJ databases">
        <authorList>
            <person name="Bao R."/>
        </authorList>
    </citation>
    <scope>NUCLEOTIDE SEQUENCE [LARGE SCALE GENOMIC DNA]</scope>
    <source>
        <strain evidence="12 13">PJ23</strain>
    </source>
</reference>
<evidence type="ECO:0000256" key="3">
    <source>
        <dbReference type="ARBA" id="ARBA00012687"/>
    </source>
</evidence>
<evidence type="ECO:0000256" key="2">
    <source>
        <dbReference type="ARBA" id="ARBA00007868"/>
    </source>
</evidence>
<protein>
    <recommendedName>
        <fullName evidence="4 11">Lipid-A-disaccharide synthase</fullName>
        <ecNumber evidence="3 11">2.4.1.182</ecNumber>
    </recommendedName>
</protein>
<dbReference type="Proteomes" id="UP001274321">
    <property type="component" value="Unassembled WGS sequence"/>
</dbReference>
<gene>
    <name evidence="12" type="primary">lpxB</name>
    <name evidence="12" type="ORF">SCD90_05235</name>
</gene>
<proteinExistence type="inferred from homology"/>
<dbReference type="EMBL" id="JAXAFJ010000002">
    <property type="protein sequence ID" value="MDX6805462.1"/>
    <property type="molecule type" value="Genomic_DNA"/>
</dbReference>
<dbReference type="RefSeq" id="WP_319843576.1">
    <property type="nucleotide sequence ID" value="NZ_JAXAFJ010000002.1"/>
</dbReference>